<gene>
    <name evidence="6" type="ORF">RclHR1_37480001</name>
</gene>
<evidence type="ECO:0000256" key="1">
    <source>
        <dbReference type="ARBA" id="ARBA00009136"/>
    </source>
</evidence>
<comment type="similarity">
    <text evidence="1">Belongs to the DDI1 family.</text>
</comment>
<dbReference type="PANTHER" id="PTHR12917:SF1">
    <property type="entry name" value="AT13091P"/>
    <property type="match status" value="1"/>
</dbReference>
<evidence type="ECO:0000256" key="2">
    <source>
        <dbReference type="ARBA" id="ARBA00022670"/>
    </source>
</evidence>
<dbReference type="Pfam" id="PF08284">
    <property type="entry name" value="RVP_2"/>
    <property type="match status" value="1"/>
</dbReference>
<feature type="compositionally biased region" description="Acidic residues" evidence="5">
    <location>
        <begin position="270"/>
        <end position="293"/>
    </location>
</feature>
<dbReference type="SUPFAM" id="SSF50630">
    <property type="entry name" value="Acid proteases"/>
    <property type="match status" value="1"/>
</dbReference>
<feature type="region of interest" description="Disordered" evidence="5">
    <location>
        <begin position="270"/>
        <end position="298"/>
    </location>
</feature>
<evidence type="ECO:0008006" key="8">
    <source>
        <dbReference type="Google" id="ProtNLM"/>
    </source>
</evidence>
<dbReference type="GO" id="GO:0004190">
    <property type="term" value="F:aspartic-type endopeptidase activity"/>
    <property type="evidence" value="ECO:0007669"/>
    <property type="project" value="UniProtKB-KW"/>
</dbReference>
<organism evidence="6 7">
    <name type="scientific">Rhizophagus clarus</name>
    <dbReference type="NCBI Taxonomy" id="94130"/>
    <lineage>
        <taxon>Eukaryota</taxon>
        <taxon>Fungi</taxon>
        <taxon>Fungi incertae sedis</taxon>
        <taxon>Mucoromycota</taxon>
        <taxon>Glomeromycotina</taxon>
        <taxon>Glomeromycetes</taxon>
        <taxon>Glomerales</taxon>
        <taxon>Glomeraceae</taxon>
        <taxon>Rhizophagus</taxon>
    </lineage>
</organism>
<dbReference type="CDD" id="cd00303">
    <property type="entry name" value="retropepsin_like"/>
    <property type="match status" value="1"/>
</dbReference>
<reference evidence="6 7" key="1">
    <citation type="submission" date="2017-11" db="EMBL/GenBank/DDBJ databases">
        <title>The genome of Rhizophagus clarus HR1 reveals common genetic basis of auxotrophy among arbuscular mycorrhizal fungi.</title>
        <authorList>
            <person name="Kobayashi Y."/>
        </authorList>
    </citation>
    <scope>NUCLEOTIDE SEQUENCE [LARGE SCALE GENOMIC DNA]</scope>
    <source>
        <strain evidence="6 7">HR1</strain>
    </source>
</reference>
<sequence length="352" mass="40414">KARHDLTQGHVKEKQTEEDFLIKNVAAMKKQETKNGKEVKRKGTITKVTKKKRNPVLAPVKRMIEPYTTQQLFDQPADITVGQLLAMNPKLRMAVNKNLRKSIVKKKDETTKKRTTVNEKKGENEATEIEDLMAINISKPSNDKSSTLYCEASIKHIKFLLIVDSGSARSIMSLVLLKDLQMEITRASKTVMVNVNGKQRRPLGAVSAIPLNIMGRIIPMDAIVTDADSYAAIVGNDWLRKTKANIDYGTNKLTLKWEDEILRIPTEYVEEETVEEEADEAIEESEEEYETDNDEKQQEQLYCNTQFITRERAQEIEQDLKENKLIENECYYQYKEVEKGTFHVGDLNDEQR</sequence>
<keyword evidence="2" id="KW-0645">Protease</keyword>
<comment type="caution">
    <text evidence="6">The sequence shown here is derived from an EMBL/GenBank/DDBJ whole genome shotgun (WGS) entry which is preliminary data.</text>
</comment>
<dbReference type="InterPro" id="IPR021109">
    <property type="entry name" value="Peptidase_aspartic_dom_sf"/>
</dbReference>
<dbReference type="Gene3D" id="2.40.70.10">
    <property type="entry name" value="Acid Proteases"/>
    <property type="match status" value="1"/>
</dbReference>
<dbReference type="STRING" id="94130.A0A2Z6S7C5"/>
<dbReference type="PANTHER" id="PTHR12917">
    <property type="entry name" value="ASPARTYL PROTEASE DDI-RELATED"/>
    <property type="match status" value="1"/>
</dbReference>
<evidence type="ECO:0000313" key="7">
    <source>
        <dbReference type="Proteomes" id="UP000247702"/>
    </source>
</evidence>
<dbReference type="EMBL" id="BEXD01003055">
    <property type="protein sequence ID" value="GBC00099.1"/>
    <property type="molecule type" value="Genomic_DNA"/>
</dbReference>
<dbReference type="AlphaFoldDB" id="A0A2Z6S7C5"/>
<dbReference type="GO" id="GO:0006508">
    <property type="term" value="P:proteolysis"/>
    <property type="evidence" value="ECO:0007669"/>
    <property type="project" value="UniProtKB-KW"/>
</dbReference>
<protein>
    <recommendedName>
        <fullName evidence="8">Aspartic peptidase DDI1-type domain-containing protein</fullName>
    </recommendedName>
</protein>
<dbReference type="Proteomes" id="UP000247702">
    <property type="component" value="Unassembled WGS sequence"/>
</dbReference>
<name>A0A2Z6S7C5_9GLOM</name>
<accession>A0A2Z6S7C5</accession>
<keyword evidence="4" id="KW-0378">Hydrolase</keyword>
<keyword evidence="3" id="KW-0064">Aspartyl protease</keyword>
<keyword evidence="7" id="KW-1185">Reference proteome</keyword>
<evidence type="ECO:0000256" key="5">
    <source>
        <dbReference type="SAM" id="MobiDB-lite"/>
    </source>
</evidence>
<feature type="non-terminal residue" evidence="6">
    <location>
        <position position="1"/>
    </location>
</feature>
<evidence type="ECO:0000313" key="6">
    <source>
        <dbReference type="EMBL" id="GBC00099.1"/>
    </source>
</evidence>
<evidence type="ECO:0000256" key="4">
    <source>
        <dbReference type="ARBA" id="ARBA00022801"/>
    </source>
</evidence>
<evidence type="ECO:0000256" key="3">
    <source>
        <dbReference type="ARBA" id="ARBA00022750"/>
    </source>
</evidence>
<proteinExistence type="inferred from homology"/>